<dbReference type="InterPro" id="IPR013708">
    <property type="entry name" value="Shikimate_DH-bd_N"/>
</dbReference>
<dbReference type="Pfam" id="PF08501">
    <property type="entry name" value="Shikimate_dh_N"/>
    <property type="match status" value="1"/>
</dbReference>
<dbReference type="GO" id="GO:0019632">
    <property type="term" value="P:shikimate metabolic process"/>
    <property type="evidence" value="ECO:0007669"/>
    <property type="project" value="TreeGrafter"/>
</dbReference>
<dbReference type="GO" id="GO:0004764">
    <property type="term" value="F:shikimate 3-dehydrogenase (NADP+) activity"/>
    <property type="evidence" value="ECO:0007669"/>
    <property type="project" value="InterPro"/>
</dbReference>
<evidence type="ECO:0000256" key="1">
    <source>
        <dbReference type="ARBA" id="ARBA00006477"/>
    </source>
</evidence>
<name>A0A0N0NIL9_9EURO</name>
<feature type="domain" description="Shikimate dehydrogenase substrate binding N-terminal" evidence="5">
    <location>
        <begin position="509"/>
        <end position="589"/>
    </location>
</feature>
<dbReference type="InterPro" id="IPR031322">
    <property type="entry name" value="Shikimate/glucono_kinase"/>
</dbReference>
<evidence type="ECO:0000256" key="3">
    <source>
        <dbReference type="SAM" id="MobiDB-lite"/>
    </source>
</evidence>
<evidence type="ECO:0000313" key="6">
    <source>
        <dbReference type="EMBL" id="KPI35599.1"/>
    </source>
</evidence>
<comment type="similarity">
    <text evidence="1">In the 2nd section; belongs to the type-I 3-dehydroquinase family.</text>
</comment>
<dbReference type="CDD" id="cd01065">
    <property type="entry name" value="NAD_bind_Shikimate_DH"/>
    <property type="match status" value="1"/>
</dbReference>
<dbReference type="InterPro" id="IPR046346">
    <property type="entry name" value="Aminoacid_DH-like_N_sf"/>
</dbReference>
<sequence length="833" mass="93131">MKRKLIFQDEPDIDQPSSGWSSDANVGEVRKGRHTPWTRQYQQNASILFFGPRATGKSSIAVIAGALLGWKVVDCDHEFVTQTGATKQQYRAEHGTEQYRAKKLDLVQHLLGRDPERCVFVCGTVAPREEKDFLATYASQHPVVYVVREQALVRQCLGLPEDSPLESALEQIHRYFRQHSNFEFFNIDERQEPAWQSVLSRFLHEKSLDDFSASRPRVLRKTRRHIAKLLHNIYGPAFEITQHGDSHISETSPEFKEGSFVLLLDLNNIRAEPGSLDLVDTDIDAVQLNVEATPENWKLLLTTDTLAWTVSLLRRKFDVPVMISICCPSASKNLSASELRHYRQLLLHALRPAPEFLALDLSLGDDVVRDIVRSRGYTKVVGSLQHWQDDEETVGAKDLVKAYRRASELGCELVVLRGSSRSDCDSFKCQEVYKSIAQIDLSTPAVVIDQGSHGRLSQVLNRTMTPVVAHPQERMLALTNSASAGLTTAQQLRIIRKMLVPEIRSRFYVFGAEVRESLSPAMHNAAFTACGLPYTYEVRETGDLSVLQRVVNEPSFGGASISLPFKSLVLPLASRHSPAVELIGAANTLLPYSEQRGKPQQREGESFGEAAPELVAENTDWMGIHTCIAKHTTPANHITENTSAIVIGAGGIARATIYALMKLGVGHICILNRTMANAIRVKEHFETVCSDLDDTLSELSADSEASASVPRFHVLNGWDAPWLTDVPHPSIVVCAIPVFDTEASTEYPPEIRHDWFENRTGGLIADLSWKRRKTKLGAQLSSGKPRGWKCIDPIEVLYEQGAQQFPFFAKCKAPRRAMLEAFLKQYKITYENT</sequence>
<feature type="compositionally biased region" description="Polar residues" evidence="3">
    <location>
        <begin position="15"/>
        <end position="24"/>
    </location>
</feature>
<feature type="region of interest" description="Disordered" evidence="3">
    <location>
        <begin position="1"/>
        <end position="27"/>
    </location>
</feature>
<dbReference type="EMBL" id="LFJN01000038">
    <property type="protein sequence ID" value="KPI35599.1"/>
    <property type="molecule type" value="Genomic_DNA"/>
</dbReference>
<proteinExistence type="inferred from homology"/>
<dbReference type="OrthoDB" id="4415835at2759"/>
<accession>A0A0N0NIL9</accession>
<dbReference type="Gene3D" id="3.40.50.300">
    <property type="entry name" value="P-loop containing nucleotide triphosphate hydrolases"/>
    <property type="match status" value="1"/>
</dbReference>
<evidence type="ECO:0000313" key="7">
    <source>
        <dbReference type="Proteomes" id="UP000038010"/>
    </source>
</evidence>
<dbReference type="SUPFAM" id="SSF53223">
    <property type="entry name" value="Aminoacid dehydrogenase-like, N-terminal domain"/>
    <property type="match status" value="1"/>
</dbReference>
<dbReference type="Pfam" id="PF01487">
    <property type="entry name" value="DHquinase_I"/>
    <property type="match status" value="1"/>
</dbReference>
<dbReference type="Pfam" id="PF01488">
    <property type="entry name" value="Shikimate_DH"/>
    <property type="match status" value="1"/>
</dbReference>
<dbReference type="AlphaFoldDB" id="A0A0N0NIL9"/>
<dbReference type="InterPro" id="IPR006151">
    <property type="entry name" value="Shikm_DH/Glu-tRNA_Rdtase"/>
</dbReference>
<keyword evidence="7" id="KW-1185">Reference proteome</keyword>
<dbReference type="SUPFAM" id="SSF51735">
    <property type="entry name" value="NAD(P)-binding Rossmann-fold domains"/>
    <property type="match status" value="1"/>
</dbReference>
<dbReference type="PANTHER" id="PTHR21089">
    <property type="entry name" value="SHIKIMATE DEHYDROGENASE"/>
    <property type="match status" value="1"/>
</dbReference>
<dbReference type="RefSeq" id="XP_017995562.1">
    <property type="nucleotide sequence ID" value="XM_018144988.1"/>
</dbReference>
<dbReference type="GO" id="GO:0003855">
    <property type="term" value="F:3-dehydroquinate dehydratase activity"/>
    <property type="evidence" value="ECO:0007669"/>
    <property type="project" value="InterPro"/>
</dbReference>
<dbReference type="GO" id="GO:0009423">
    <property type="term" value="P:chorismate biosynthetic process"/>
    <property type="evidence" value="ECO:0007669"/>
    <property type="project" value="TreeGrafter"/>
</dbReference>
<feature type="domain" description="Quinate/shikimate 5-dehydrogenase/glutamyl-tRNA reductase" evidence="4">
    <location>
        <begin position="640"/>
        <end position="695"/>
    </location>
</feature>
<dbReference type="SUPFAM" id="SSF51569">
    <property type="entry name" value="Aldolase"/>
    <property type="match status" value="1"/>
</dbReference>
<reference evidence="6 7" key="1">
    <citation type="submission" date="2015-06" db="EMBL/GenBank/DDBJ databases">
        <title>Draft genome of the ant-associated black yeast Phialophora attae CBS 131958.</title>
        <authorList>
            <person name="Moreno L.F."/>
            <person name="Stielow B.J."/>
            <person name="de Hoog S."/>
            <person name="Vicente V.A."/>
            <person name="Weiss V.A."/>
            <person name="de Vries M."/>
            <person name="Cruz L.M."/>
            <person name="Souza E.M."/>
        </authorList>
    </citation>
    <scope>NUCLEOTIDE SEQUENCE [LARGE SCALE GENOMIC DNA]</scope>
    <source>
        <strain evidence="6 7">CBS 131958</strain>
    </source>
</reference>
<dbReference type="Gene3D" id="3.20.20.70">
    <property type="entry name" value="Aldolase class I"/>
    <property type="match status" value="1"/>
</dbReference>
<dbReference type="InterPro" id="IPR022893">
    <property type="entry name" value="Shikimate_DH_fam"/>
</dbReference>
<gene>
    <name evidence="6" type="ORF">AB675_4824</name>
</gene>
<dbReference type="SUPFAM" id="SSF52540">
    <property type="entry name" value="P-loop containing nucleoside triphosphate hydrolases"/>
    <property type="match status" value="1"/>
</dbReference>
<dbReference type="VEuPathDB" id="FungiDB:AB675_4824"/>
<comment type="caution">
    <text evidence="6">The sequence shown here is derived from an EMBL/GenBank/DDBJ whole genome shotgun (WGS) entry which is preliminary data.</text>
</comment>
<dbReference type="Gene3D" id="3.40.50.720">
    <property type="entry name" value="NAD(P)-binding Rossmann-like Domain"/>
    <property type="match status" value="1"/>
</dbReference>
<dbReference type="GeneID" id="28736868"/>
<dbReference type="Pfam" id="PF01202">
    <property type="entry name" value="SKI"/>
    <property type="match status" value="1"/>
</dbReference>
<dbReference type="STRING" id="1664694.A0A0N0NIL9"/>
<evidence type="ECO:0000256" key="2">
    <source>
        <dbReference type="ARBA" id="ARBA00009349"/>
    </source>
</evidence>
<comment type="similarity">
    <text evidence="2">In the N-terminal section; belongs to the shikimate kinase family.</text>
</comment>
<dbReference type="Gene3D" id="3.40.50.10860">
    <property type="entry name" value="Leucine Dehydrogenase, chain A, domain 1"/>
    <property type="match status" value="1"/>
</dbReference>
<dbReference type="InterPro" id="IPR001381">
    <property type="entry name" value="DHquinase_I"/>
</dbReference>
<evidence type="ECO:0000259" key="4">
    <source>
        <dbReference type="Pfam" id="PF01488"/>
    </source>
</evidence>
<protein>
    <submittedName>
        <fullName evidence="6">Quinate repressor protein</fullName>
    </submittedName>
</protein>
<dbReference type="InterPro" id="IPR027417">
    <property type="entry name" value="P-loop_NTPase"/>
</dbReference>
<dbReference type="InterPro" id="IPR013785">
    <property type="entry name" value="Aldolase_TIM"/>
</dbReference>
<evidence type="ECO:0000259" key="5">
    <source>
        <dbReference type="Pfam" id="PF08501"/>
    </source>
</evidence>
<dbReference type="InterPro" id="IPR036291">
    <property type="entry name" value="NAD(P)-bd_dom_sf"/>
</dbReference>
<organism evidence="6 7">
    <name type="scientific">Cyphellophora attinorum</name>
    <dbReference type="NCBI Taxonomy" id="1664694"/>
    <lineage>
        <taxon>Eukaryota</taxon>
        <taxon>Fungi</taxon>
        <taxon>Dikarya</taxon>
        <taxon>Ascomycota</taxon>
        <taxon>Pezizomycotina</taxon>
        <taxon>Eurotiomycetes</taxon>
        <taxon>Chaetothyriomycetidae</taxon>
        <taxon>Chaetothyriales</taxon>
        <taxon>Cyphellophoraceae</taxon>
        <taxon>Cyphellophora</taxon>
    </lineage>
</organism>
<dbReference type="PANTHER" id="PTHR21089:SF1">
    <property type="entry name" value="BIFUNCTIONAL 3-DEHYDROQUINATE DEHYDRATASE_SHIKIMATE DEHYDROGENASE, CHLOROPLASTIC"/>
    <property type="match status" value="1"/>
</dbReference>
<dbReference type="Proteomes" id="UP000038010">
    <property type="component" value="Unassembled WGS sequence"/>
</dbReference>